<feature type="signal peptide" evidence="1">
    <location>
        <begin position="1"/>
        <end position="24"/>
    </location>
</feature>
<dbReference type="OrthoDB" id="195456at2"/>
<gene>
    <name evidence="2" type="ORF">SAMN05421823_106196</name>
</gene>
<dbReference type="Proteomes" id="UP000198510">
    <property type="component" value="Unassembled WGS sequence"/>
</dbReference>
<reference evidence="2 3" key="1">
    <citation type="submission" date="2016-10" db="EMBL/GenBank/DDBJ databases">
        <authorList>
            <person name="de Groot N.N."/>
        </authorList>
    </citation>
    <scope>NUCLEOTIDE SEQUENCE [LARGE SCALE GENOMIC DNA]</scope>
    <source>
        <strain evidence="2 3">DSM 25186</strain>
    </source>
</reference>
<evidence type="ECO:0008006" key="4">
    <source>
        <dbReference type="Google" id="ProtNLM"/>
    </source>
</evidence>
<protein>
    <recommendedName>
        <fullName evidence="4">DUF2911 domain-containing protein</fullName>
    </recommendedName>
</protein>
<dbReference type="Pfam" id="PF11138">
    <property type="entry name" value="DUF2911"/>
    <property type="match status" value="1"/>
</dbReference>
<accession>A0A1G9KLE6</accession>
<keyword evidence="3" id="KW-1185">Reference proteome</keyword>
<organism evidence="2 3">
    <name type="scientific">Catalinimonas alkaloidigena</name>
    <dbReference type="NCBI Taxonomy" id="1075417"/>
    <lineage>
        <taxon>Bacteria</taxon>
        <taxon>Pseudomonadati</taxon>
        <taxon>Bacteroidota</taxon>
        <taxon>Cytophagia</taxon>
        <taxon>Cytophagales</taxon>
        <taxon>Catalimonadaceae</taxon>
        <taxon>Catalinimonas</taxon>
    </lineage>
</organism>
<sequence length="173" mass="19346">MQHIKNVSLWAVALLFSFVTVVQAQDDPSKRPSPPATASGKVKGANITVNYSSPAVKGRTVWGELVPYNEVWRAGANEATTFETDKDIMVEGKALPAGKYSFFTIPGEKEWTIVFNKVAEQWGAYKYDQSEDALRVTVKPKKAKEMHERLAYEVNNKGLVLQWENMEVPVAIK</sequence>
<evidence type="ECO:0000256" key="1">
    <source>
        <dbReference type="SAM" id="SignalP"/>
    </source>
</evidence>
<proteinExistence type="predicted"/>
<evidence type="ECO:0000313" key="2">
    <source>
        <dbReference type="EMBL" id="SDL50482.1"/>
    </source>
</evidence>
<dbReference type="RefSeq" id="WP_089683946.1">
    <property type="nucleotide sequence ID" value="NZ_FNFO01000006.1"/>
</dbReference>
<keyword evidence="1" id="KW-0732">Signal</keyword>
<evidence type="ECO:0000313" key="3">
    <source>
        <dbReference type="Proteomes" id="UP000198510"/>
    </source>
</evidence>
<dbReference type="AlphaFoldDB" id="A0A1G9KLE6"/>
<name>A0A1G9KLE6_9BACT</name>
<feature type="chain" id="PRO_5011770361" description="DUF2911 domain-containing protein" evidence="1">
    <location>
        <begin position="25"/>
        <end position="173"/>
    </location>
</feature>
<dbReference type="InterPro" id="IPR021314">
    <property type="entry name" value="DUF2911"/>
</dbReference>
<dbReference type="STRING" id="1075417.SAMN05421823_106196"/>
<dbReference type="EMBL" id="FNFO01000006">
    <property type="protein sequence ID" value="SDL50482.1"/>
    <property type="molecule type" value="Genomic_DNA"/>
</dbReference>